<evidence type="ECO:0000313" key="3">
    <source>
        <dbReference type="Proteomes" id="UP001266305"/>
    </source>
</evidence>
<evidence type="ECO:0000256" key="1">
    <source>
        <dbReference type="SAM" id="MobiDB-lite"/>
    </source>
</evidence>
<comment type="caution">
    <text evidence="2">The sequence shown here is derived from an EMBL/GenBank/DDBJ whole genome shotgun (WGS) entry which is preliminary data.</text>
</comment>
<organism evidence="2 3">
    <name type="scientific">Saguinus oedipus</name>
    <name type="common">Cotton-top tamarin</name>
    <name type="synonym">Oedipomidas oedipus</name>
    <dbReference type="NCBI Taxonomy" id="9490"/>
    <lineage>
        <taxon>Eukaryota</taxon>
        <taxon>Metazoa</taxon>
        <taxon>Chordata</taxon>
        <taxon>Craniata</taxon>
        <taxon>Vertebrata</taxon>
        <taxon>Euteleostomi</taxon>
        <taxon>Mammalia</taxon>
        <taxon>Eutheria</taxon>
        <taxon>Euarchontoglires</taxon>
        <taxon>Primates</taxon>
        <taxon>Haplorrhini</taxon>
        <taxon>Platyrrhini</taxon>
        <taxon>Cebidae</taxon>
        <taxon>Callitrichinae</taxon>
        <taxon>Saguinus</taxon>
    </lineage>
</organism>
<reference evidence="2 3" key="1">
    <citation type="submission" date="2023-05" db="EMBL/GenBank/DDBJ databases">
        <title>B98-5 Cell Line De Novo Hybrid Assembly: An Optical Mapping Approach.</title>
        <authorList>
            <person name="Kananen K."/>
            <person name="Auerbach J.A."/>
            <person name="Kautto E."/>
            <person name="Blachly J.S."/>
        </authorList>
    </citation>
    <scope>NUCLEOTIDE SEQUENCE [LARGE SCALE GENOMIC DNA]</scope>
    <source>
        <strain evidence="2">B95-8</strain>
        <tissue evidence="2">Cell line</tissue>
    </source>
</reference>
<feature type="region of interest" description="Disordered" evidence="1">
    <location>
        <begin position="140"/>
        <end position="161"/>
    </location>
</feature>
<proteinExistence type="predicted"/>
<feature type="non-terminal residue" evidence="2">
    <location>
        <position position="1"/>
    </location>
</feature>
<gene>
    <name evidence="2" type="ORF">P7K49_029523</name>
</gene>
<dbReference type="Proteomes" id="UP001266305">
    <property type="component" value="Unassembled WGS sequence"/>
</dbReference>
<keyword evidence="3" id="KW-1185">Reference proteome</keyword>
<sequence>LSTPIDSASKRSNISALPSFPLDIKTVPANLSRAWAWLSVTGGGKTTENGGYAGGAPPAQVSKSAGSTIISCGEPLLEGTAVPLGEREYFLMQSQCISSSGHAGDIIDAYVMCLFISSCVVLKKSKVALESASEVVREARSSPSVDSWETAATGPDGNSDTGCPSKRVVCASLLNLPFCVERAVGGHQRVEQPSLEQKGLR</sequence>
<evidence type="ECO:0000313" key="2">
    <source>
        <dbReference type="EMBL" id="KAK2092994.1"/>
    </source>
</evidence>
<protein>
    <submittedName>
        <fullName evidence="2">Uncharacterized protein</fullName>
    </submittedName>
</protein>
<accession>A0ABQ9U880</accession>
<dbReference type="EMBL" id="JASSZA010000015">
    <property type="protein sequence ID" value="KAK2092994.1"/>
    <property type="molecule type" value="Genomic_DNA"/>
</dbReference>
<name>A0ABQ9U880_SAGOE</name>